<comment type="subcellular location">
    <subcellularLocation>
        <location evidence="1">Cell membrane</location>
        <topology evidence="1">Multi-pass membrane protein</topology>
    </subcellularLocation>
</comment>
<name>A0ABP6WS91_9ACTN</name>
<organism evidence="10 11">
    <name type="scientific">Microlunatus spumicola</name>
    <dbReference type="NCBI Taxonomy" id="81499"/>
    <lineage>
        <taxon>Bacteria</taxon>
        <taxon>Bacillati</taxon>
        <taxon>Actinomycetota</taxon>
        <taxon>Actinomycetes</taxon>
        <taxon>Propionibacteriales</taxon>
        <taxon>Propionibacteriaceae</taxon>
        <taxon>Microlunatus</taxon>
    </lineage>
</organism>
<evidence type="ECO:0000256" key="7">
    <source>
        <dbReference type="ARBA" id="ARBA00023136"/>
    </source>
</evidence>
<feature type="transmembrane region" description="Helical" evidence="8">
    <location>
        <begin position="429"/>
        <end position="447"/>
    </location>
</feature>
<gene>
    <name evidence="10" type="ORF">GCM10022197_08210</name>
</gene>
<proteinExistence type="inferred from homology"/>
<feature type="transmembrane region" description="Helical" evidence="8">
    <location>
        <begin position="224"/>
        <end position="243"/>
    </location>
</feature>
<dbReference type="NCBIfam" id="TIGR00711">
    <property type="entry name" value="efflux_EmrB"/>
    <property type="match status" value="1"/>
</dbReference>
<feature type="transmembrane region" description="Helical" evidence="8">
    <location>
        <begin position="44"/>
        <end position="65"/>
    </location>
</feature>
<evidence type="ECO:0000313" key="11">
    <source>
        <dbReference type="Proteomes" id="UP001500767"/>
    </source>
</evidence>
<keyword evidence="6 8" id="KW-1133">Transmembrane helix</keyword>
<dbReference type="Pfam" id="PF07690">
    <property type="entry name" value="MFS_1"/>
    <property type="match status" value="1"/>
</dbReference>
<keyword evidence="5 8" id="KW-0812">Transmembrane</keyword>
<feature type="domain" description="Major facilitator superfamily (MFS) profile" evidence="9">
    <location>
        <begin position="8"/>
        <end position="452"/>
    </location>
</feature>
<evidence type="ECO:0000313" key="10">
    <source>
        <dbReference type="EMBL" id="GAA3555417.1"/>
    </source>
</evidence>
<dbReference type="InterPro" id="IPR004638">
    <property type="entry name" value="EmrB-like"/>
</dbReference>
<keyword evidence="7 8" id="KW-0472">Membrane</keyword>
<keyword evidence="3" id="KW-0813">Transport</keyword>
<evidence type="ECO:0000256" key="5">
    <source>
        <dbReference type="ARBA" id="ARBA00022692"/>
    </source>
</evidence>
<evidence type="ECO:0000256" key="8">
    <source>
        <dbReference type="SAM" id="Phobius"/>
    </source>
</evidence>
<reference evidence="11" key="1">
    <citation type="journal article" date="2019" name="Int. J. Syst. Evol. Microbiol.">
        <title>The Global Catalogue of Microorganisms (GCM) 10K type strain sequencing project: providing services to taxonomists for standard genome sequencing and annotation.</title>
        <authorList>
            <consortium name="The Broad Institute Genomics Platform"/>
            <consortium name="The Broad Institute Genome Sequencing Center for Infectious Disease"/>
            <person name="Wu L."/>
            <person name="Ma J."/>
        </authorList>
    </citation>
    <scope>NUCLEOTIDE SEQUENCE [LARGE SCALE GENOMIC DNA]</scope>
    <source>
        <strain evidence="11">JCM 16540</strain>
    </source>
</reference>
<feature type="transmembrane region" description="Helical" evidence="8">
    <location>
        <begin position="74"/>
        <end position="93"/>
    </location>
</feature>
<feature type="transmembrane region" description="Helical" evidence="8">
    <location>
        <begin position="99"/>
        <end position="120"/>
    </location>
</feature>
<accession>A0ABP6WS91</accession>
<dbReference type="RefSeq" id="WP_204912118.1">
    <property type="nucleotide sequence ID" value="NZ_BAAAYR010000001.1"/>
</dbReference>
<feature type="transmembrane region" description="Helical" evidence="8">
    <location>
        <begin position="193"/>
        <end position="212"/>
    </location>
</feature>
<dbReference type="PANTHER" id="PTHR42718">
    <property type="entry name" value="MAJOR FACILITATOR SUPERFAMILY MULTIDRUG TRANSPORTER MFSC"/>
    <property type="match status" value="1"/>
</dbReference>
<dbReference type="Gene3D" id="1.20.1720.10">
    <property type="entry name" value="Multidrug resistance protein D"/>
    <property type="match status" value="1"/>
</dbReference>
<evidence type="ECO:0000256" key="4">
    <source>
        <dbReference type="ARBA" id="ARBA00022475"/>
    </source>
</evidence>
<evidence type="ECO:0000256" key="6">
    <source>
        <dbReference type="ARBA" id="ARBA00022989"/>
    </source>
</evidence>
<dbReference type="EMBL" id="BAAAYR010000001">
    <property type="protein sequence ID" value="GAA3555417.1"/>
    <property type="molecule type" value="Genomic_DNA"/>
</dbReference>
<sequence>MDRSLRNLAVALVVGAMAPLFDSTIVSVALHSLAADLHAPVATIQWVSTGYLLALGVTVPVVGWLQRRVGGRRLWMAALVVFLVGSVLCSLAWSAPSLVAFRVLQGIGAGAMLPLLTTLLMQAAGGRDLGRLMAVVSLPTALGPILGPVVGGLILGAASWRWLFWVNVPFAVAGLLLAWYLIPADGPRTKARLDVVGLVLLSPAVVGLLYGLSGVGGSGGFSRTAVWLPIAVGVALLVAFTLWALRHRGAALVDVHLLRHRPLAASASLLFLTGASLYGAMLLLPLSFQELRGTDALGAGLLLVPQGVGALLSRTLAGRLNDRFGARVVAVVAFAVLGAATVPFALMGPGTPVWVVVVVLLVRGVGLGAVIIPLMAVGFVGLERDEIPHASIITRIAMQVGGAVGVAVLAVVLQRGVAAVGPVAGFQQSFWWAAGLTGASVLLSLVLPGRPRVAAPATPEEAREPVAA</sequence>
<evidence type="ECO:0000259" key="9">
    <source>
        <dbReference type="PROSITE" id="PS50850"/>
    </source>
</evidence>
<dbReference type="Gene3D" id="1.20.1250.20">
    <property type="entry name" value="MFS general substrate transporter like domains"/>
    <property type="match status" value="1"/>
</dbReference>
<feature type="transmembrane region" description="Helical" evidence="8">
    <location>
        <begin position="263"/>
        <end position="284"/>
    </location>
</feature>
<dbReference type="PROSITE" id="PS50850">
    <property type="entry name" value="MFS"/>
    <property type="match status" value="1"/>
</dbReference>
<dbReference type="SUPFAM" id="SSF103473">
    <property type="entry name" value="MFS general substrate transporter"/>
    <property type="match status" value="1"/>
</dbReference>
<dbReference type="PANTHER" id="PTHR42718:SF9">
    <property type="entry name" value="MAJOR FACILITATOR SUPERFAMILY MULTIDRUG TRANSPORTER MFSC"/>
    <property type="match status" value="1"/>
</dbReference>
<feature type="transmembrane region" description="Helical" evidence="8">
    <location>
        <begin position="132"/>
        <end position="156"/>
    </location>
</feature>
<feature type="transmembrane region" description="Helical" evidence="8">
    <location>
        <begin position="392"/>
        <end position="417"/>
    </location>
</feature>
<protein>
    <submittedName>
        <fullName evidence="10">MDR family MFS transporter</fullName>
    </submittedName>
</protein>
<keyword evidence="4" id="KW-1003">Cell membrane</keyword>
<feature type="transmembrane region" description="Helical" evidence="8">
    <location>
        <begin position="296"/>
        <end position="312"/>
    </location>
</feature>
<evidence type="ECO:0000256" key="1">
    <source>
        <dbReference type="ARBA" id="ARBA00004651"/>
    </source>
</evidence>
<dbReference type="InterPro" id="IPR020846">
    <property type="entry name" value="MFS_dom"/>
</dbReference>
<feature type="transmembrane region" description="Helical" evidence="8">
    <location>
        <begin position="324"/>
        <end position="347"/>
    </location>
</feature>
<dbReference type="InterPro" id="IPR036259">
    <property type="entry name" value="MFS_trans_sf"/>
</dbReference>
<dbReference type="Proteomes" id="UP001500767">
    <property type="component" value="Unassembled WGS sequence"/>
</dbReference>
<evidence type="ECO:0000256" key="2">
    <source>
        <dbReference type="ARBA" id="ARBA00008537"/>
    </source>
</evidence>
<evidence type="ECO:0000256" key="3">
    <source>
        <dbReference type="ARBA" id="ARBA00022448"/>
    </source>
</evidence>
<comment type="caution">
    <text evidence="10">The sequence shown here is derived from an EMBL/GenBank/DDBJ whole genome shotgun (WGS) entry which is preliminary data.</text>
</comment>
<feature type="transmembrane region" description="Helical" evidence="8">
    <location>
        <begin position="162"/>
        <end position="181"/>
    </location>
</feature>
<dbReference type="InterPro" id="IPR011701">
    <property type="entry name" value="MFS"/>
</dbReference>
<keyword evidence="11" id="KW-1185">Reference proteome</keyword>
<comment type="similarity">
    <text evidence="2">Belongs to the major facilitator superfamily. EmrB family.</text>
</comment>
<feature type="transmembrane region" description="Helical" evidence="8">
    <location>
        <begin position="353"/>
        <end position="380"/>
    </location>
</feature>